<keyword evidence="3" id="KW-1185">Reference proteome</keyword>
<sequence length="110" mass="12474">MTHRKYRPCTTVLQLPQHSNFGHRGQDQSLAVRSAEQRQSRLVRDAPLAQQSSNTVKSSVGRLQPRAAYGQPNPPRHEHLFTSDYPTPPYQGVREDATRQRDLKASRVGD</sequence>
<evidence type="ECO:0000256" key="1">
    <source>
        <dbReference type="SAM" id="MobiDB-lite"/>
    </source>
</evidence>
<protein>
    <submittedName>
        <fullName evidence="2">Uncharacterized protein</fullName>
    </submittedName>
</protein>
<name>A0A9P7U0T4_9HYPO</name>
<dbReference type="Proteomes" id="UP000707071">
    <property type="component" value="Unassembled WGS sequence"/>
</dbReference>
<proteinExistence type="predicted"/>
<evidence type="ECO:0000313" key="2">
    <source>
        <dbReference type="EMBL" id="KAG6288897.1"/>
    </source>
</evidence>
<organism evidence="2 3">
    <name type="scientific">Claviceps aff. purpurea</name>
    <dbReference type="NCBI Taxonomy" id="1967640"/>
    <lineage>
        <taxon>Eukaryota</taxon>
        <taxon>Fungi</taxon>
        <taxon>Dikarya</taxon>
        <taxon>Ascomycota</taxon>
        <taxon>Pezizomycotina</taxon>
        <taxon>Sordariomycetes</taxon>
        <taxon>Hypocreomycetidae</taxon>
        <taxon>Hypocreales</taxon>
        <taxon>Clavicipitaceae</taxon>
        <taxon>Claviceps</taxon>
    </lineage>
</organism>
<evidence type="ECO:0000313" key="3">
    <source>
        <dbReference type="Proteomes" id="UP000707071"/>
    </source>
</evidence>
<feature type="compositionally biased region" description="Polar residues" evidence="1">
    <location>
        <begin position="49"/>
        <end position="58"/>
    </location>
</feature>
<gene>
    <name evidence="2" type="ORF">E4U09_005306</name>
</gene>
<feature type="compositionally biased region" description="Basic and acidic residues" evidence="1">
    <location>
        <begin position="93"/>
        <end position="110"/>
    </location>
</feature>
<accession>A0A9P7U0T4</accession>
<dbReference type="EMBL" id="SRRH01000441">
    <property type="protein sequence ID" value="KAG6288897.1"/>
    <property type="molecule type" value="Genomic_DNA"/>
</dbReference>
<reference evidence="2 3" key="1">
    <citation type="journal article" date="2020" name="bioRxiv">
        <title>Whole genome comparisons of ergot fungi reveals the divergence and evolution of species within the genus Claviceps are the result of varying mechanisms driving genome evolution and host range expansion.</title>
        <authorList>
            <person name="Wyka S.A."/>
            <person name="Mondo S.J."/>
            <person name="Liu M."/>
            <person name="Dettman J."/>
            <person name="Nalam V."/>
            <person name="Broders K.D."/>
        </authorList>
    </citation>
    <scope>NUCLEOTIDE SEQUENCE [LARGE SCALE GENOMIC DNA]</scope>
    <source>
        <strain evidence="2 3">Clav52</strain>
    </source>
</reference>
<dbReference type="AlphaFoldDB" id="A0A9P7U0T4"/>
<comment type="caution">
    <text evidence="2">The sequence shown here is derived from an EMBL/GenBank/DDBJ whole genome shotgun (WGS) entry which is preliminary data.</text>
</comment>
<feature type="compositionally biased region" description="Basic and acidic residues" evidence="1">
    <location>
        <begin position="35"/>
        <end position="44"/>
    </location>
</feature>
<feature type="region of interest" description="Disordered" evidence="1">
    <location>
        <begin position="17"/>
        <end position="110"/>
    </location>
</feature>